<protein>
    <submittedName>
        <fullName evidence="20">Beta subunit of fatty acid synthase</fullName>
    </submittedName>
</protein>
<evidence type="ECO:0000256" key="8">
    <source>
        <dbReference type="ARBA" id="ARBA00023239"/>
    </source>
</evidence>
<dbReference type="InterPro" id="IPR003965">
    <property type="entry name" value="Fatty_acid_synthase"/>
</dbReference>
<dbReference type="Gene3D" id="3.20.20.70">
    <property type="entry name" value="Aldolase class I"/>
    <property type="match status" value="1"/>
</dbReference>
<dbReference type="Proteomes" id="UP000235023">
    <property type="component" value="Unassembled WGS sequence"/>
</dbReference>
<feature type="active site" description="For malonyltransferase activity" evidence="17">
    <location>
        <position position="1758"/>
    </location>
</feature>
<gene>
    <name evidence="20" type="ORF">BDW42DRAFT_202044</name>
</gene>
<evidence type="ECO:0000256" key="18">
    <source>
        <dbReference type="SAM" id="MobiDB-lite"/>
    </source>
</evidence>
<dbReference type="InterPro" id="IPR013565">
    <property type="entry name" value="Fas1/AflB-like_central"/>
</dbReference>
<dbReference type="InterPro" id="IPR039569">
    <property type="entry name" value="FAS1-like_DH_region"/>
</dbReference>
<dbReference type="SUPFAM" id="SSF52151">
    <property type="entry name" value="FabD/lysophospholipase-like"/>
    <property type="match status" value="2"/>
</dbReference>
<dbReference type="GO" id="GO:0004318">
    <property type="term" value="F:enoyl-[acyl-carrier-protein] reductase (NADH) activity"/>
    <property type="evidence" value="ECO:0007669"/>
    <property type="project" value="UniProtKB-UniRule"/>
</dbReference>
<evidence type="ECO:0000256" key="12">
    <source>
        <dbReference type="ARBA" id="ARBA00048462"/>
    </source>
</evidence>
<dbReference type="PRINTS" id="PR01483">
    <property type="entry name" value="FASYNTHASE"/>
</dbReference>
<dbReference type="InterPro" id="IPR001227">
    <property type="entry name" value="Ac_transferase_dom_sf"/>
</dbReference>
<dbReference type="GO" id="GO:0019171">
    <property type="term" value="F:(3R)-hydroxyacyl-[acyl-carrier-protein] dehydratase activity"/>
    <property type="evidence" value="ECO:0007669"/>
    <property type="project" value="UniProtKB-EC"/>
</dbReference>
<dbReference type="GO" id="GO:0004314">
    <property type="term" value="F:[acyl-carrier-protein] S-malonyltransferase activity"/>
    <property type="evidence" value="ECO:0007669"/>
    <property type="project" value="UniProtKB-EC"/>
</dbReference>
<dbReference type="Gene3D" id="3.30.70.3320">
    <property type="match status" value="1"/>
</dbReference>
<organism evidence="20 21">
    <name type="scientific">Aspergillus taichungensis</name>
    <dbReference type="NCBI Taxonomy" id="482145"/>
    <lineage>
        <taxon>Eukaryota</taxon>
        <taxon>Fungi</taxon>
        <taxon>Dikarya</taxon>
        <taxon>Ascomycota</taxon>
        <taxon>Pezizomycotina</taxon>
        <taxon>Eurotiomycetes</taxon>
        <taxon>Eurotiomycetidae</taxon>
        <taxon>Eurotiales</taxon>
        <taxon>Aspergillaceae</taxon>
        <taxon>Aspergillus</taxon>
        <taxon>Aspergillus subgen. Circumdati</taxon>
    </lineage>
</organism>
<sequence>MALHPLHSSSFSPSLTPSTSASSVSPESPDALATSPATIDVVFHCCGIRLALPIDAAYVTLLQSLKDAFLSSLSARPGIADDIQSPVELALAYLDFIQVEQTGFPALFAALSAFNRAFLLERTIDIHSRWLRIYYRANHIIHAAGSYNSRSAFFDHVKRNLFQPMAVFGGQGDVNHTCPILKDLLAAIGPLLFELSGLPWCSRYYHGRAIDLKLWLDAPVSVPIIGVLSLARYTAVCYVLGLKPGELRDMFRGTTGHSQGLLVSIVVAMSDSWSSFYANCRLISHHGAPRSCVSAIPSSNDVDPPSYMLTVKGIKQSTIGAILNQIHLALVNARDQYVVAGPVASLSHLRNQSRIPSSNRKPSIHHGFLPISAPFHTPYLAKAVNSVKQHLDGKYILPEELHIAVYHTRTGQDLRSNVGNILHVALNAIAQELCDWPAALAGSPGTHGSLFCSPQISHIIAFDRGGLGPLVKRIKDGYGIRVIQGADFDSRDPEIGTMRDLFSPRLLDTSIKLQSWAQRFQPRLTTGGVTGLNTRLSRLLGTPPIMVAGMTPTTVHWDFVSAIMNSGYHVELAGGGYRSAADFSAAVHLLAKNIPPGRGITCNLIYANPRAIRWQISALRRLSQEQVPIDGLTIGAGIPSSDIVAEYIGTLGIRHIGFKPGSVQSIHQVVQIAKFHPNFPIILQWTGGRGGGHHSYEDFHTPILNTYGLIRQCSNIYLVAGSGFGDGDSVYPYISGCWSTSYGHAPMPFDGVLLGSRMMVAREAHTSPAVKAIITKTLGVPDQVWEKTYTCPAGGVITVRSEMGEPIHKVATRGVLLWAELDKTVFKLPAKDRVTYLRQHRQRIINRLNADFAKPWFGRNSSGDVVSLEEMSYLEVLTRCIDLMYIAGQNRWIDESYADFVFRFATRTLGRLRNNIDQNDSLTHETLTRDPCSFTNGFSRACPDAAEEVLNPEDCSFFLMECKRPGQKPVNFVPALNEDFELYFKKDSLWQSEDIDAVVGQDAERVCILHGPVAAQYSQVQDESAKEILDSLVESLVDRIQQNMSDDGSLGLNSGPITPDSWSTVSAVGKEIPIDVANTSSTSFTINNEYLASTGSLNQCRGMSPWVQALLGDRMILQNGTRSMNPFRQLLDSNQATIQTDPDHPEIVEIAIGTSESMSSMRASCHNGVDIAVELTYPMNPHPLQLLYQFDPGRVPISLNEVMDCRNERIKSFYSKIWFDSKLSCMSMRDTFHGTEMILTRELLEAYIEAVGPAFHDYRLIFPESENLPISIGIIVVWDVISRPLVLNEIDGDLLRLVHRSNSFEYYPGAAPLRIGDTVNSSATVQAVYVEDTGKTVVVEAQITRSEYPVMKVTSTFFFRGTFNSMKNTFRRTKESWVLQLPSQLDEAILLDRVWFKSQNNLPPLTGKTIRFEVESQVTYKKDGGYGSLHVTGNAVSQLRGYQWEQVGLIDFQSDDCVGNPVLDYFQRKGLSTSNTVEFKTPGWSGPSSLDIQMPATNQTYADVSKDCNPIHVSTMFATLAELPGTLCHGMCTSAVTASCLEHLVLGRDWTRLRRFSATFTSMVMPLEKLVVELEHTGMVEGRMRFGVNARRKENGETVLEAEAEVEQPATAYLFTGQGSQSKGMGLDLYESSSVVKALWDDIDAHIFETYGWSILHIIRNNPRTLTIHFGGRQGRKIKQNYLDITTEVVLPNGVRTKKPVLVDINAESTSYTFSDSRGLLYSTQFAQPAILLFEAATFAEMRNQGYVSQGAMYAGHSLGEYGALAALSPYVPTKALVELAFYRGLMMQAAVAPEQESAGYGMVAANPKRVGKFRIIASESQELLEIVNYNLEGEQYVCAGTTTNLYVLGKLIDHIAQAPDGAQQVQEALHATDATSELHRLTRDLIGQVRSLALPITLERGKATIPLQGIDVPFHSSHLRSTVDRFRQCLRKPGLFEGNVDFEALEGRYIPNLVAKPFSLDEEYIREVFELTGSPILAEILGLDNSG</sequence>
<name>A0A2J5I6N6_9EURO</name>
<proteinExistence type="inferred from homology"/>
<dbReference type="CDD" id="cd03447">
    <property type="entry name" value="FAS_MaoC"/>
    <property type="match status" value="1"/>
</dbReference>
<evidence type="ECO:0000256" key="1">
    <source>
        <dbReference type="ARBA" id="ARBA00001055"/>
    </source>
</evidence>
<dbReference type="GO" id="GO:0004313">
    <property type="term" value="F:[acyl-carrier-protein] S-acetyltransferase activity"/>
    <property type="evidence" value="ECO:0007669"/>
    <property type="project" value="UniProtKB-EC"/>
</dbReference>
<dbReference type="InterPro" id="IPR014043">
    <property type="entry name" value="Acyl_transferase_dom"/>
</dbReference>
<evidence type="ECO:0000256" key="17">
    <source>
        <dbReference type="PIRSR" id="PIRSR005562-1"/>
    </source>
</evidence>
<evidence type="ECO:0000313" key="20">
    <source>
        <dbReference type="EMBL" id="PLN85638.1"/>
    </source>
</evidence>
<evidence type="ECO:0000259" key="19">
    <source>
        <dbReference type="SMART" id="SM00827"/>
    </source>
</evidence>
<dbReference type="Gene3D" id="3.10.129.10">
    <property type="entry name" value="Hotdog Thioesterase"/>
    <property type="match status" value="1"/>
</dbReference>
<comment type="catalytic activity">
    <reaction evidence="1">
        <text>a (3R)-hydroxyacyl-[ACP] = a (2E)-enoyl-[ACP] + H2O</text>
        <dbReference type="Rhea" id="RHEA:13097"/>
        <dbReference type="Rhea" id="RHEA-COMP:9925"/>
        <dbReference type="Rhea" id="RHEA-COMP:9945"/>
        <dbReference type="ChEBI" id="CHEBI:15377"/>
        <dbReference type="ChEBI" id="CHEBI:78784"/>
        <dbReference type="ChEBI" id="CHEBI:78827"/>
        <dbReference type="EC" id="4.2.1.59"/>
    </reaction>
</comment>
<comment type="similarity">
    <text evidence="2 16">Belongs to the fungal fatty acid synthetase subunit beta family.</text>
</comment>
<accession>A0A2J5I6N6</accession>
<evidence type="ECO:0000256" key="4">
    <source>
        <dbReference type="ARBA" id="ARBA00022801"/>
    </source>
</evidence>
<comment type="catalytic activity">
    <reaction evidence="14">
        <text>a 2,3-saturated acyl-[ACP] + NAD(+) = a (2E)-enoyl-[ACP] + NADH + H(+)</text>
        <dbReference type="Rhea" id="RHEA:10240"/>
        <dbReference type="Rhea" id="RHEA-COMP:9925"/>
        <dbReference type="Rhea" id="RHEA-COMP:9926"/>
        <dbReference type="ChEBI" id="CHEBI:15378"/>
        <dbReference type="ChEBI" id="CHEBI:57540"/>
        <dbReference type="ChEBI" id="CHEBI:57945"/>
        <dbReference type="ChEBI" id="CHEBI:78784"/>
        <dbReference type="ChEBI" id="CHEBI:78785"/>
        <dbReference type="EC" id="1.3.1.9"/>
    </reaction>
</comment>
<keyword evidence="9" id="KW-0511">Multifunctional enzyme</keyword>
<dbReference type="GO" id="GO:0006633">
    <property type="term" value="P:fatty acid biosynthetic process"/>
    <property type="evidence" value="ECO:0007669"/>
    <property type="project" value="InterPro"/>
</dbReference>
<keyword evidence="3 16" id="KW-0808">Transferase</keyword>
<comment type="subunit">
    <text evidence="10">[Alpha(6)beta(6)] hexamers of two multifunctional subunits (alpha and beta).</text>
</comment>
<feature type="active site" description="For acetyltransferase activity" evidence="17">
    <location>
        <position position="258"/>
    </location>
</feature>
<reference evidence="21" key="1">
    <citation type="submission" date="2017-12" db="EMBL/GenBank/DDBJ databases">
        <authorList>
            <consortium name="DOE Joint Genome Institute"/>
            <person name="Mondo S.J."/>
            <person name="Kjaerbolling I."/>
            <person name="Vesth T.C."/>
            <person name="Frisvad J.C."/>
            <person name="Nybo J.L."/>
            <person name="Theobald S."/>
            <person name="Kuo A."/>
            <person name="Bowyer P."/>
            <person name="Matsuda Y."/>
            <person name="Lyhne E.K."/>
            <person name="Kogle M.E."/>
            <person name="Clum A."/>
            <person name="Lipzen A."/>
            <person name="Salamov A."/>
            <person name="Ngan C.Y."/>
            <person name="Daum C."/>
            <person name="Chiniquy J."/>
            <person name="Barry K."/>
            <person name="LaButti K."/>
            <person name="Haridas S."/>
            <person name="Simmons B.A."/>
            <person name="Magnuson J.K."/>
            <person name="Mortensen U.H."/>
            <person name="Larsen T.O."/>
            <person name="Grigoriev I.V."/>
            <person name="Baker S.E."/>
            <person name="Andersen M.R."/>
            <person name="Nordberg H.P."/>
            <person name="Cantor M.N."/>
            <person name="Hua S.X."/>
        </authorList>
    </citation>
    <scope>NUCLEOTIDE SEQUENCE [LARGE SCALE GENOMIC DNA]</scope>
    <source>
        <strain evidence="21">IBT 19404</strain>
    </source>
</reference>
<dbReference type="InterPro" id="IPR050830">
    <property type="entry name" value="Fungal_FAS"/>
</dbReference>
<comment type="catalytic activity">
    <reaction evidence="15">
        <text>holo-[ACP] + acetyl-CoA = acetyl-[ACP] + CoA</text>
        <dbReference type="Rhea" id="RHEA:41788"/>
        <dbReference type="Rhea" id="RHEA-COMP:9621"/>
        <dbReference type="Rhea" id="RHEA-COMP:9685"/>
        <dbReference type="ChEBI" id="CHEBI:57287"/>
        <dbReference type="ChEBI" id="CHEBI:57288"/>
        <dbReference type="ChEBI" id="CHEBI:64479"/>
        <dbReference type="ChEBI" id="CHEBI:78446"/>
        <dbReference type="EC" id="2.3.1.38"/>
    </reaction>
</comment>
<dbReference type="GO" id="GO:0016297">
    <property type="term" value="F:fatty acyl-[ACP] hydrolase activity"/>
    <property type="evidence" value="ECO:0007669"/>
    <property type="project" value="UniProtKB-EC"/>
</dbReference>
<evidence type="ECO:0000256" key="3">
    <source>
        <dbReference type="ARBA" id="ARBA00022679"/>
    </source>
</evidence>
<dbReference type="Gene3D" id="6.10.60.10">
    <property type="match status" value="1"/>
</dbReference>
<comment type="catalytic activity">
    <reaction evidence="13">
        <text>(9Z)-octadecenoyl-[ACP] + H2O = (9Z)-octadecenoate + holo-[ACP] + H(+)</text>
        <dbReference type="Rhea" id="RHEA:15057"/>
        <dbReference type="Rhea" id="RHEA-COMP:9685"/>
        <dbReference type="Rhea" id="RHEA-COMP:9924"/>
        <dbReference type="ChEBI" id="CHEBI:15377"/>
        <dbReference type="ChEBI" id="CHEBI:15378"/>
        <dbReference type="ChEBI" id="CHEBI:30823"/>
        <dbReference type="ChEBI" id="CHEBI:64479"/>
        <dbReference type="ChEBI" id="CHEBI:78783"/>
        <dbReference type="EC" id="3.1.2.14"/>
    </reaction>
</comment>
<dbReference type="Pfam" id="PF08354">
    <property type="entry name" value="Fas1-AflB-like_hel"/>
    <property type="match status" value="1"/>
</dbReference>
<evidence type="ECO:0000256" key="7">
    <source>
        <dbReference type="ARBA" id="ARBA00023027"/>
    </source>
</evidence>
<evidence type="ECO:0000256" key="15">
    <source>
        <dbReference type="ARBA" id="ARBA00048835"/>
    </source>
</evidence>
<evidence type="ECO:0000256" key="13">
    <source>
        <dbReference type="ARBA" id="ARBA00048536"/>
    </source>
</evidence>
<dbReference type="InterPro" id="IPR029069">
    <property type="entry name" value="HotDog_dom_sf"/>
</dbReference>
<dbReference type="Pfam" id="PF22235">
    <property type="entry name" value="FAS1_thioest_ins"/>
    <property type="match status" value="1"/>
</dbReference>
<dbReference type="EMBL" id="KZ559503">
    <property type="protein sequence ID" value="PLN85638.1"/>
    <property type="molecule type" value="Genomic_DNA"/>
</dbReference>
<dbReference type="FunFam" id="3.20.20.70:FF:000078">
    <property type="entry name" value="Fatty acid synthase beta subunit dehydratase"/>
    <property type="match status" value="1"/>
</dbReference>
<dbReference type="InterPro" id="IPR040883">
    <property type="entry name" value="FAS_meander"/>
</dbReference>
<dbReference type="Pfam" id="PF00698">
    <property type="entry name" value="Acyl_transf_1"/>
    <property type="match status" value="1"/>
</dbReference>
<evidence type="ECO:0000256" key="10">
    <source>
        <dbReference type="ARBA" id="ARBA00033756"/>
    </source>
</evidence>
<feature type="compositionally biased region" description="Low complexity" evidence="18">
    <location>
        <begin position="8"/>
        <end position="29"/>
    </location>
</feature>
<dbReference type="Pfam" id="PF13452">
    <property type="entry name" value="FAS1_DH_region"/>
    <property type="match status" value="1"/>
</dbReference>
<dbReference type="PANTHER" id="PTHR10982">
    <property type="entry name" value="MALONYL COA-ACYL CARRIER PROTEIN TRANSACYLASE"/>
    <property type="match status" value="1"/>
</dbReference>
<dbReference type="Gene3D" id="1.20.930.70">
    <property type="match status" value="1"/>
</dbReference>
<comment type="catalytic activity">
    <reaction evidence="12">
        <text>holo-[ACP] + malonyl-CoA = malonyl-[ACP] + CoA</text>
        <dbReference type="Rhea" id="RHEA:41792"/>
        <dbReference type="Rhea" id="RHEA-COMP:9623"/>
        <dbReference type="Rhea" id="RHEA-COMP:9685"/>
        <dbReference type="ChEBI" id="CHEBI:57287"/>
        <dbReference type="ChEBI" id="CHEBI:57384"/>
        <dbReference type="ChEBI" id="CHEBI:64479"/>
        <dbReference type="ChEBI" id="CHEBI:78449"/>
        <dbReference type="EC" id="2.3.1.39"/>
    </reaction>
</comment>
<evidence type="ECO:0000256" key="6">
    <source>
        <dbReference type="ARBA" id="ARBA00023002"/>
    </source>
</evidence>
<dbReference type="PANTHER" id="PTHR10982:SF21">
    <property type="entry name" value="FATTY ACID SYNTHASE SUBUNIT BETA"/>
    <property type="match status" value="1"/>
</dbReference>
<feature type="domain" description="Malonyl-CoA:ACP transacylase (MAT)" evidence="19">
    <location>
        <begin position="1614"/>
        <end position="1958"/>
    </location>
</feature>
<dbReference type="Pfam" id="PF17951">
    <property type="entry name" value="FAS_meander"/>
    <property type="match status" value="1"/>
</dbReference>
<dbReference type="OrthoDB" id="4251012at2759"/>
<evidence type="ECO:0000256" key="2">
    <source>
        <dbReference type="ARBA" id="ARBA00010009"/>
    </source>
</evidence>
<dbReference type="GO" id="GO:0005835">
    <property type="term" value="C:fatty acid synthase complex"/>
    <property type="evidence" value="ECO:0007669"/>
    <property type="project" value="UniProtKB-UniRule"/>
</dbReference>
<dbReference type="Gene3D" id="6.10.140.1400">
    <property type="match status" value="1"/>
</dbReference>
<feature type="region of interest" description="Disordered" evidence="18">
    <location>
        <begin position="1"/>
        <end position="29"/>
    </location>
</feature>
<evidence type="ECO:0000313" key="21">
    <source>
        <dbReference type="Proteomes" id="UP000235023"/>
    </source>
</evidence>
<dbReference type="SMART" id="SM00827">
    <property type="entry name" value="PKS_AT"/>
    <property type="match status" value="1"/>
</dbReference>
<dbReference type="SUPFAM" id="SSF54637">
    <property type="entry name" value="Thioesterase/thiol ester dehydrase-isomerase"/>
    <property type="match status" value="2"/>
</dbReference>
<dbReference type="InterPro" id="IPR002539">
    <property type="entry name" value="MaoC-like_dom"/>
</dbReference>
<dbReference type="InterPro" id="IPR013785">
    <property type="entry name" value="Aldolase_TIM"/>
</dbReference>
<comment type="catalytic activity">
    <reaction evidence="11">
        <text>acetyl-CoA + n malonyl-CoA + 2n NADPH + 4n H(+) = a long-chain-acyl-CoA + n CoA + n CO2 + 2n NADP(+).</text>
        <dbReference type="EC" id="2.3.1.86"/>
    </reaction>
</comment>
<dbReference type="Gene3D" id="3.40.366.10">
    <property type="entry name" value="Malonyl-Coenzyme A Acyl Carrier Protein, domain 2"/>
    <property type="match status" value="3"/>
</dbReference>
<evidence type="ECO:0000256" key="14">
    <source>
        <dbReference type="ARBA" id="ARBA00048572"/>
    </source>
</evidence>
<dbReference type="InterPro" id="IPR016452">
    <property type="entry name" value="Fas1/AflB-like"/>
</dbReference>
<keyword evidence="4 16" id="KW-0378">Hydrolase</keyword>
<dbReference type="GO" id="GO:0004321">
    <property type="term" value="F:fatty-acyl-CoA synthase activity"/>
    <property type="evidence" value="ECO:0007669"/>
    <property type="project" value="UniProtKB-EC"/>
</dbReference>
<keyword evidence="7 16" id="KW-0520">NAD</keyword>
<evidence type="ECO:0000256" key="9">
    <source>
        <dbReference type="ARBA" id="ARBA00023268"/>
    </source>
</evidence>
<evidence type="ECO:0000256" key="5">
    <source>
        <dbReference type="ARBA" id="ARBA00022857"/>
    </source>
</evidence>
<dbReference type="GO" id="GO:0004312">
    <property type="term" value="F:fatty acid synthase activity"/>
    <property type="evidence" value="ECO:0007669"/>
    <property type="project" value="InterPro"/>
</dbReference>
<dbReference type="PIRSF" id="PIRSF005562">
    <property type="entry name" value="FAS_yeast_beta"/>
    <property type="match status" value="1"/>
</dbReference>
<evidence type="ECO:0000256" key="11">
    <source>
        <dbReference type="ARBA" id="ARBA00048237"/>
    </source>
</evidence>
<dbReference type="InterPro" id="IPR016035">
    <property type="entry name" value="Acyl_Trfase/lysoPLipase"/>
</dbReference>
<dbReference type="Pfam" id="PF01575">
    <property type="entry name" value="MaoC_dehydratas"/>
    <property type="match status" value="1"/>
</dbReference>
<dbReference type="SUPFAM" id="SSF51412">
    <property type="entry name" value="Inosine monophosphate dehydrogenase (IMPDH)"/>
    <property type="match status" value="1"/>
</dbReference>
<dbReference type="Gene3D" id="3.30.1120.100">
    <property type="match status" value="1"/>
</dbReference>
<keyword evidence="6 16" id="KW-0560">Oxidoreductase</keyword>
<dbReference type="Gene3D" id="3.30.70.3330">
    <property type="match status" value="1"/>
</dbReference>
<keyword evidence="21" id="KW-1185">Reference proteome</keyword>
<evidence type="ECO:0000256" key="16">
    <source>
        <dbReference type="PIRNR" id="PIRNR005562"/>
    </source>
</evidence>
<keyword evidence="5 16" id="KW-0521">NADP</keyword>
<keyword evidence="8" id="KW-0456">Lyase</keyword>